<dbReference type="Pfam" id="PF10502">
    <property type="entry name" value="Peptidase_S26"/>
    <property type="match status" value="1"/>
</dbReference>
<dbReference type="InterPro" id="IPR019757">
    <property type="entry name" value="Pept_S26A_signal_pept_1_Lys-AS"/>
</dbReference>
<evidence type="ECO:0000256" key="12">
    <source>
        <dbReference type="RuleBase" id="RU362042"/>
    </source>
</evidence>
<keyword evidence="9 12" id="KW-1133">Transmembrane helix</keyword>
<keyword evidence="6 12" id="KW-0645">Protease</keyword>
<evidence type="ECO:0000256" key="9">
    <source>
        <dbReference type="ARBA" id="ARBA00022989"/>
    </source>
</evidence>
<evidence type="ECO:0000256" key="6">
    <source>
        <dbReference type="ARBA" id="ARBA00022670"/>
    </source>
</evidence>
<dbReference type="InterPro" id="IPR019533">
    <property type="entry name" value="Peptidase_S26"/>
</dbReference>
<evidence type="ECO:0000256" key="7">
    <source>
        <dbReference type="ARBA" id="ARBA00022692"/>
    </source>
</evidence>
<feature type="active site" evidence="11">
    <location>
        <position position="39"/>
    </location>
</feature>
<gene>
    <name evidence="14" type="ORF">DES48_101561</name>
</gene>
<evidence type="ECO:0000256" key="10">
    <source>
        <dbReference type="ARBA" id="ARBA00023136"/>
    </source>
</evidence>
<comment type="caution">
    <text evidence="14">The sequence shown here is derived from an EMBL/GenBank/DDBJ whole genome shotgun (WGS) entry which is preliminary data.</text>
</comment>
<feature type="domain" description="Peptidase S26" evidence="13">
    <location>
        <begin position="8"/>
        <end position="176"/>
    </location>
</feature>
<evidence type="ECO:0000256" key="8">
    <source>
        <dbReference type="ARBA" id="ARBA00022801"/>
    </source>
</evidence>
<dbReference type="GO" id="GO:0006465">
    <property type="term" value="P:signal peptide processing"/>
    <property type="evidence" value="ECO:0007669"/>
    <property type="project" value="InterPro"/>
</dbReference>
<dbReference type="NCBIfam" id="TIGR02227">
    <property type="entry name" value="sigpep_I_bact"/>
    <property type="match status" value="1"/>
</dbReference>
<dbReference type="OrthoDB" id="9802919at2"/>
<dbReference type="PRINTS" id="PR00727">
    <property type="entry name" value="LEADERPTASE"/>
</dbReference>
<dbReference type="PANTHER" id="PTHR43390:SF1">
    <property type="entry name" value="CHLOROPLAST PROCESSING PEPTIDASE"/>
    <property type="match status" value="1"/>
</dbReference>
<accession>A0A366EHE2</accession>
<dbReference type="FunFam" id="2.10.109.10:FF:000008">
    <property type="entry name" value="Signal peptidase I"/>
    <property type="match status" value="1"/>
</dbReference>
<dbReference type="SUPFAM" id="SSF51306">
    <property type="entry name" value="LexA/Signal peptidase"/>
    <property type="match status" value="1"/>
</dbReference>
<dbReference type="PROSITE" id="PS00760">
    <property type="entry name" value="SPASE_I_2"/>
    <property type="match status" value="1"/>
</dbReference>
<dbReference type="InterPro" id="IPR000223">
    <property type="entry name" value="Pept_S26A_signal_pept_1"/>
</dbReference>
<dbReference type="PROSITE" id="PS00761">
    <property type="entry name" value="SPASE_I_3"/>
    <property type="match status" value="1"/>
</dbReference>
<evidence type="ECO:0000256" key="2">
    <source>
        <dbReference type="ARBA" id="ARBA00004401"/>
    </source>
</evidence>
<keyword evidence="5" id="KW-1003">Cell membrane</keyword>
<keyword evidence="7 12" id="KW-0812">Transmembrane</keyword>
<evidence type="ECO:0000256" key="5">
    <source>
        <dbReference type="ARBA" id="ARBA00022475"/>
    </source>
</evidence>
<comment type="subcellular location">
    <subcellularLocation>
        <location evidence="2">Cell membrane</location>
        <topology evidence="2">Single-pass type II membrane protein</topology>
    </subcellularLocation>
    <subcellularLocation>
        <location evidence="12">Membrane</location>
        <topology evidence="12">Single-pass type II membrane protein</topology>
    </subcellularLocation>
</comment>
<comment type="similarity">
    <text evidence="3 12">Belongs to the peptidase S26 family.</text>
</comment>
<comment type="catalytic activity">
    <reaction evidence="1 12">
        <text>Cleavage of hydrophobic, N-terminal signal or leader sequences from secreted and periplasmic proteins.</text>
        <dbReference type="EC" id="3.4.21.89"/>
    </reaction>
</comment>
<dbReference type="GO" id="GO:0009003">
    <property type="term" value="F:signal peptidase activity"/>
    <property type="evidence" value="ECO:0007669"/>
    <property type="project" value="UniProtKB-EC"/>
</dbReference>
<dbReference type="GO" id="GO:0004252">
    <property type="term" value="F:serine-type endopeptidase activity"/>
    <property type="evidence" value="ECO:0007669"/>
    <property type="project" value="InterPro"/>
</dbReference>
<reference evidence="14 15" key="1">
    <citation type="submission" date="2018-06" db="EMBL/GenBank/DDBJ databases">
        <title>Genomic Encyclopedia of Type Strains, Phase IV (KMG-IV): sequencing the most valuable type-strain genomes for metagenomic binning, comparative biology and taxonomic classification.</title>
        <authorList>
            <person name="Goeker M."/>
        </authorList>
    </citation>
    <scope>NUCLEOTIDE SEQUENCE [LARGE SCALE GENOMIC DNA]</scope>
    <source>
        <strain evidence="14 15">DSM 15140</strain>
    </source>
</reference>
<dbReference type="RefSeq" id="WP_113866646.1">
    <property type="nucleotide sequence ID" value="NZ_BAABQN010000001.1"/>
</dbReference>
<organism evidence="14 15">
    <name type="scientific">Paraliobacillus ryukyuensis</name>
    <dbReference type="NCBI Taxonomy" id="200904"/>
    <lineage>
        <taxon>Bacteria</taxon>
        <taxon>Bacillati</taxon>
        <taxon>Bacillota</taxon>
        <taxon>Bacilli</taxon>
        <taxon>Bacillales</taxon>
        <taxon>Bacillaceae</taxon>
        <taxon>Paraliobacillus</taxon>
    </lineage>
</organism>
<keyword evidence="8 12" id="KW-0378">Hydrolase</keyword>
<dbReference type="STRING" id="200904.GCA_900168775_01550"/>
<evidence type="ECO:0000313" key="15">
    <source>
        <dbReference type="Proteomes" id="UP000252254"/>
    </source>
</evidence>
<dbReference type="InterPro" id="IPR019758">
    <property type="entry name" value="Pept_S26A_signal_pept_1_CS"/>
</dbReference>
<feature type="transmembrane region" description="Helical" evidence="12">
    <location>
        <begin position="12"/>
        <end position="35"/>
    </location>
</feature>
<dbReference type="AlphaFoldDB" id="A0A366EHE2"/>
<dbReference type="CDD" id="cd06530">
    <property type="entry name" value="S26_SPase_I"/>
    <property type="match status" value="1"/>
</dbReference>
<evidence type="ECO:0000313" key="14">
    <source>
        <dbReference type="EMBL" id="RBP01817.1"/>
    </source>
</evidence>
<dbReference type="GO" id="GO:0005886">
    <property type="term" value="C:plasma membrane"/>
    <property type="evidence" value="ECO:0007669"/>
    <property type="project" value="UniProtKB-SubCell"/>
</dbReference>
<proteinExistence type="inferred from homology"/>
<evidence type="ECO:0000259" key="13">
    <source>
        <dbReference type="Pfam" id="PF10502"/>
    </source>
</evidence>
<evidence type="ECO:0000256" key="1">
    <source>
        <dbReference type="ARBA" id="ARBA00000677"/>
    </source>
</evidence>
<evidence type="ECO:0000256" key="3">
    <source>
        <dbReference type="ARBA" id="ARBA00009370"/>
    </source>
</evidence>
<protein>
    <recommendedName>
        <fullName evidence="4 12">Signal peptidase I</fullName>
        <ecNumber evidence="4 12">3.4.21.89</ecNumber>
    </recommendedName>
</protein>
<dbReference type="Gene3D" id="2.10.109.10">
    <property type="entry name" value="Umud Fragment, subunit A"/>
    <property type="match status" value="1"/>
</dbReference>
<feature type="active site" evidence="11">
    <location>
        <position position="80"/>
    </location>
</feature>
<evidence type="ECO:0000256" key="11">
    <source>
        <dbReference type="PIRSR" id="PIRSR600223-1"/>
    </source>
</evidence>
<sequence length="186" mass="21067">MAKKKSEWLDWLKALLIATVLVYIVRTFLFTPIVVEGPSMQPNLHNGDHMIVNKINYALSEPDRFDIVIFHATERRDYIKRVIGLPGETVDVKDDTLYINGKQVEEPFLQEKKDSLAPDETYTVDFSMSDIPGNVDVIPPEHVLVLGDNRGNSTDSRMIGLISYDQIVGSASFIYWPLSHFGLVND</sequence>
<keyword evidence="15" id="KW-1185">Reference proteome</keyword>
<dbReference type="InterPro" id="IPR036286">
    <property type="entry name" value="LexA/Signal_pep-like_sf"/>
</dbReference>
<keyword evidence="10 12" id="KW-0472">Membrane</keyword>
<dbReference type="PANTHER" id="PTHR43390">
    <property type="entry name" value="SIGNAL PEPTIDASE I"/>
    <property type="match status" value="1"/>
</dbReference>
<dbReference type="EC" id="3.4.21.89" evidence="4 12"/>
<name>A0A366EHE2_9BACI</name>
<dbReference type="Proteomes" id="UP000252254">
    <property type="component" value="Unassembled WGS sequence"/>
</dbReference>
<evidence type="ECO:0000256" key="4">
    <source>
        <dbReference type="ARBA" id="ARBA00013208"/>
    </source>
</evidence>
<dbReference type="EMBL" id="QNRI01000001">
    <property type="protein sequence ID" value="RBP01817.1"/>
    <property type="molecule type" value="Genomic_DNA"/>
</dbReference>